<dbReference type="Pfam" id="PF02362">
    <property type="entry name" value="B3"/>
    <property type="match status" value="1"/>
</dbReference>
<organism evidence="8 9">
    <name type="scientific">Rehmannia glutinosa</name>
    <name type="common">Chinese foxglove</name>
    <dbReference type="NCBI Taxonomy" id="99300"/>
    <lineage>
        <taxon>Eukaryota</taxon>
        <taxon>Viridiplantae</taxon>
        <taxon>Streptophyta</taxon>
        <taxon>Embryophyta</taxon>
        <taxon>Tracheophyta</taxon>
        <taxon>Spermatophyta</taxon>
        <taxon>Magnoliopsida</taxon>
        <taxon>eudicotyledons</taxon>
        <taxon>Gunneridae</taxon>
        <taxon>Pentapetalae</taxon>
        <taxon>asterids</taxon>
        <taxon>lamiids</taxon>
        <taxon>Lamiales</taxon>
        <taxon>Orobanchaceae</taxon>
        <taxon>Rehmannieae</taxon>
        <taxon>Rehmannia</taxon>
    </lineage>
</organism>
<dbReference type="InterPro" id="IPR015300">
    <property type="entry name" value="DNA-bd_pseudobarrel_sf"/>
</dbReference>
<dbReference type="InterPro" id="IPR003340">
    <property type="entry name" value="B3_DNA-bd"/>
</dbReference>
<feature type="compositionally biased region" description="Basic and acidic residues" evidence="6">
    <location>
        <begin position="61"/>
        <end position="76"/>
    </location>
</feature>
<keyword evidence="4" id="KW-0804">Transcription</keyword>
<proteinExistence type="predicted"/>
<dbReference type="PANTHER" id="PTHR31920">
    <property type="entry name" value="B3 DOMAIN-CONTAINING"/>
    <property type="match status" value="1"/>
</dbReference>
<keyword evidence="3" id="KW-0238">DNA-binding</keyword>
<comment type="subcellular location">
    <subcellularLocation>
        <location evidence="1">Nucleus</location>
    </subcellularLocation>
</comment>
<sequence>MRKKVDWEELEMQHRKPFVNNTFQHISPLTCPHQIGGGLEEKNHWWGSLLPTQTPQSPRTPQHEPEYIHKTEKGDKYNQGGNKMVRRGIACDECTKKCETLHQKPKDLSPTDTRFFKVMFGKDYWKVMYLPPEFARTVKHLAGQETQIEDSSGLRWSVTLSYVDGSLAIKKGWNKFFLDHGLKEGHFLVFNYINASHFVVQIYGETACERTNFNNVNPRQNKRPRRNPEPVSPDEPFQTIDLNSREKHSSADSVASGSEFQNREMHLTDANAMNIDDPACLIIRDDGYYHREDRNFLYDLSCFEVAKKLPAVKKFEITEHNITGDDTLMAVIHTNEINGRSNDTDKFEEALGTKIDSSHIDNTKQSKITGDDSKMAVMRTNQINGNSGEILVDKFEKYSGTKIAPSQAKDREQTKMKGVDTQMDAIRSEQISGHSGDIVRVKPSDKSNLSKNLQNDVSNFKNGDNNAVASDSEKTPSVGCSKIAEREYSVKLRCSESSVFSSVLKNPFDAGKEPTIIPKHDQILSPVVKVEPDLHYDTVSSVALNPFSAEVKSQSYLELPIHIPSVPRKKERGRGKVVYLRDSTGRLFPVLYPDLFSVKALTGNWTRFCEQNNIKPGDECRFQVENDELYFYKVDVTHRDGEFPK</sequence>
<dbReference type="EMBL" id="JABTTQ020001860">
    <property type="protein sequence ID" value="KAK6127727.1"/>
    <property type="molecule type" value="Genomic_DNA"/>
</dbReference>
<evidence type="ECO:0000256" key="6">
    <source>
        <dbReference type="SAM" id="MobiDB-lite"/>
    </source>
</evidence>
<feature type="region of interest" description="Disordered" evidence="6">
    <location>
        <begin position="48"/>
        <end position="81"/>
    </location>
</feature>
<dbReference type="SMART" id="SM01019">
    <property type="entry name" value="B3"/>
    <property type="match status" value="1"/>
</dbReference>
<dbReference type="PANTHER" id="PTHR31920:SF112">
    <property type="entry name" value="TF-B3 DOMAIN-CONTAINING PROTEIN"/>
    <property type="match status" value="1"/>
</dbReference>
<feature type="compositionally biased region" description="Low complexity" evidence="6">
    <location>
        <begin position="51"/>
        <end position="60"/>
    </location>
</feature>
<evidence type="ECO:0000256" key="5">
    <source>
        <dbReference type="ARBA" id="ARBA00023242"/>
    </source>
</evidence>
<accession>A0ABR0UYI9</accession>
<evidence type="ECO:0000259" key="7">
    <source>
        <dbReference type="PROSITE" id="PS50863"/>
    </source>
</evidence>
<feature type="region of interest" description="Disordered" evidence="6">
    <location>
        <begin position="213"/>
        <end position="259"/>
    </location>
</feature>
<gene>
    <name evidence="8" type="ORF">DH2020_038533</name>
</gene>
<evidence type="ECO:0000313" key="9">
    <source>
        <dbReference type="Proteomes" id="UP001318860"/>
    </source>
</evidence>
<dbReference type="Proteomes" id="UP001318860">
    <property type="component" value="Unassembled WGS sequence"/>
</dbReference>
<dbReference type="Gene3D" id="2.40.330.10">
    <property type="entry name" value="DNA-binding pseudobarrel domain"/>
    <property type="match status" value="2"/>
</dbReference>
<protein>
    <recommendedName>
        <fullName evidence="7">TF-B3 domain-containing protein</fullName>
    </recommendedName>
</protein>
<feature type="domain" description="TF-B3" evidence="7">
    <location>
        <begin position="128"/>
        <end position="206"/>
    </location>
</feature>
<dbReference type="PROSITE" id="PS50863">
    <property type="entry name" value="B3"/>
    <property type="match status" value="1"/>
</dbReference>
<evidence type="ECO:0000256" key="4">
    <source>
        <dbReference type="ARBA" id="ARBA00023163"/>
    </source>
</evidence>
<dbReference type="SUPFAM" id="SSF101936">
    <property type="entry name" value="DNA-binding pseudobarrel domain"/>
    <property type="match status" value="2"/>
</dbReference>
<evidence type="ECO:0000256" key="2">
    <source>
        <dbReference type="ARBA" id="ARBA00023015"/>
    </source>
</evidence>
<keyword evidence="9" id="KW-1185">Reference proteome</keyword>
<evidence type="ECO:0000313" key="8">
    <source>
        <dbReference type="EMBL" id="KAK6127727.1"/>
    </source>
</evidence>
<keyword evidence="2" id="KW-0805">Transcription regulation</keyword>
<reference evidence="8 9" key="1">
    <citation type="journal article" date="2021" name="Comput. Struct. Biotechnol. J.">
        <title>De novo genome assembly of the potent medicinal plant Rehmannia glutinosa using nanopore technology.</title>
        <authorList>
            <person name="Ma L."/>
            <person name="Dong C."/>
            <person name="Song C."/>
            <person name="Wang X."/>
            <person name="Zheng X."/>
            <person name="Niu Y."/>
            <person name="Chen S."/>
            <person name="Feng W."/>
        </authorList>
    </citation>
    <scope>NUCLEOTIDE SEQUENCE [LARGE SCALE GENOMIC DNA]</scope>
    <source>
        <strain evidence="8">DH-2019</strain>
    </source>
</reference>
<keyword evidence="5" id="KW-0539">Nucleus</keyword>
<evidence type="ECO:0000256" key="3">
    <source>
        <dbReference type="ARBA" id="ARBA00023125"/>
    </source>
</evidence>
<name>A0ABR0UYI9_REHGL</name>
<evidence type="ECO:0000256" key="1">
    <source>
        <dbReference type="ARBA" id="ARBA00004123"/>
    </source>
</evidence>
<dbReference type="CDD" id="cd10017">
    <property type="entry name" value="B3_DNA"/>
    <property type="match status" value="1"/>
</dbReference>
<comment type="caution">
    <text evidence="8">The sequence shown here is derived from an EMBL/GenBank/DDBJ whole genome shotgun (WGS) entry which is preliminary data.</text>
</comment>
<dbReference type="InterPro" id="IPR050655">
    <property type="entry name" value="Plant_B3_domain"/>
</dbReference>